<evidence type="ECO:0000313" key="13">
    <source>
        <dbReference type="EMBL" id="EER19663.1"/>
    </source>
</evidence>
<evidence type="ECO:0000256" key="5">
    <source>
        <dbReference type="ARBA" id="ARBA00022801"/>
    </source>
</evidence>
<dbReference type="Pfam" id="PF01926">
    <property type="entry name" value="MMR_HSR1"/>
    <property type="match status" value="1"/>
</dbReference>
<evidence type="ECO:0000256" key="6">
    <source>
        <dbReference type="ARBA" id="ARBA00022840"/>
    </source>
</evidence>
<evidence type="ECO:0000313" key="14">
    <source>
        <dbReference type="Proteomes" id="UP000007800"/>
    </source>
</evidence>
<accession>C5K7X8</accession>
<protein>
    <submittedName>
        <fullName evidence="13">Ribosome biogenesis protein bms1, putative</fullName>
    </submittedName>
</protein>
<dbReference type="RefSeq" id="XP_002787867.1">
    <property type="nucleotide sequence ID" value="XM_002787821.1"/>
</dbReference>
<evidence type="ECO:0000256" key="4">
    <source>
        <dbReference type="ARBA" id="ARBA00022741"/>
    </source>
</evidence>
<dbReference type="GO" id="GO:0005654">
    <property type="term" value="C:nucleoplasm"/>
    <property type="evidence" value="ECO:0007669"/>
    <property type="project" value="UniProtKB-ARBA"/>
</dbReference>
<keyword evidence="5" id="KW-0378">Hydrolase</keyword>
<feature type="compositionally biased region" description="Acidic residues" evidence="11">
    <location>
        <begin position="372"/>
        <end position="401"/>
    </location>
</feature>
<dbReference type="InterPro" id="IPR007034">
    <property type="entry name" value="BMS1_TSR1_C"/>
</dbReference>
<feature type="region of interest" description="Disordered" evidence="11">
    <location>
        <begin position="948"/>
        <end position="975"/>
    </location>
</feature>
<keyword evidence="7" id="KW-0342">GTP-binding</keyword>
<feature type="region of interest" description="Disordered" evidence="11">
    <location>
        <begin position="363"/>
        <end position="476"/>
    </location>
</feature>
<dbReference type="InParanoid" id="C5K7X8"/>
<dbReference type="InterPro" id="IPR027417">
    <property type="entry name" value="P-loop_NTPase"/>
</dbReference>
<comment type="similarity">
    <text evidence="10">Belongs to the TRAFAC class translation factor GTPase superfamily. Bms1-like GTPase family. BMS1 subfamily.</text>
</comment>
<dbReference type="SMART" id="SM01362">
    <property type="entry name" value="DUF663"/>
    <property type="match status" value="1"/>
</dbReference>
<feature type="compositionally biased region" description="Basic and acidic residues" evidence="11">
    <location>
        <begin position="1065"/>
        <end position="1084"/>
    </location>
</feature>
<feature type="compositionally biased region" description="Basic and acidic residues" evidence="11">
    <location>
        <begin position="1044"/>
        <end position="1058"/>
    </location>
</feature>
<dbReference type="GO" id="GO:0030686">
    <property type="term" value="C:90S preribosome"/>
    <property type="evidence" value="ECO:0007669"/>
    <property type="project" value="TreeGrafter"/>
</dbReference>
<dbReference type="GO" id="GO:0034511">
    <property type="term" value="F:U3 snoRNA binding"/>
    <property type="evidence" value="ECO:0007669"/>
    <property type="project" value="TreeGrafter"/>
</dbReference>
<dbReference type="InterPro" id="IPR012948">
    <property type="entry name" value="AARP2CN"/>
</dbReference>
<feature type="compositionally biased region" description="Basic and acidic residues" evidence="11">
    <location>
        <begin position="520"/>
        <end position="533"/>
    </location>
</feature>
<evidence type="ECO:0000256" key="9">
    <source>
        <dbReference type="ARBA" id="ARBA00049117"/>
    </source>
</evidence>
<feature type="compositionally biased region" description="Basic and acidic residues" evidence="11">
    <location>
        <begin position="406"/>
        <end position="423"/>
    </location>
</feature>
<dbReference type="GeneID" id="9057889"/>
<dbReference type="GO" id="GO:0003924">
    <property type="term" value="F:GTPase activity"/>
    <property type="evidence" value="ECO:0007669"/>
    <property type="project" value="TreeGrafter"/>
</dbReference>
<dbReference type="EMBL" id="GG671079">
    <property type="protein sequence ID" value="EER19663.1"/>
    <property type="molecule type" value="Genomic_DNA"/>
</dbReference>
<keyword evidence="8" id="KW-0539">Nucleus</keyword>
<dbReference type="InterPro" id="IPR006073">
    <property type="entry name" value="GTP-bd"/>
</dbReference>
<comment type="catalytic activity">
    <reaction evidence="9">
        <text>GTP + H2O = GDP + phosphate + H(+)</text>
        <dbReference type="Rhea" id="RHEA:19669"/>
        <dbReference type="ChEBI" id="CHEBI:15377"/>
        <dbReference type="ChEBI" id="CHEBI:15378"/>
        <dbReference type="ChEBI" id="CHEBI:37565"/>
        <dbReference type="ChEBI" id="CHEBI:43474"/>
        <dbReference type="ChEBI" id="CHEBI:58189"/>
    </reaction>
    <physiologicalReaction direction="left-to-right" evidence="9">
        <dbReference type="Rhea" id="RHEA:19670"/>
    </physiologicalReaction>
</comment>
<feature type="compositionally biased region" description="Basic residues" evidence="11">
    <location>
        <begin position="11"/>
        <end position="27"/>
    </location>
</feature>
<keyword evidence="3" id="KW-0597">Phosphoprotein</keyword>
<dbReference type="FunFam" id="3.40.50.300:FF:000105">
    <property type="entry name" value="BMS1 ribosome biogenesis factor"/>
    <property type="match status" value="1"/>
</dbReference>
<keyword evidence="14" id="KW-1185">Reference proteome</keyword>
<dbReference type="Proteomes" id="UP000007800">
    <property type="component" value="Unassembled WGS sequence"/>
</dbReference>
<evidence type="ECO:0000256" key="7">
    <source>
        <dbReference type="ARBA" id="ARBA00023134"/>
    </source>
</evidence>
<dbReference type="InterPro" id="IPR039761">
    <property type="entry name" value="Bms1/Tsr1"/>
</dbReference>
<evidence type="ECO:0000259" key="12">
    <source>
        <dbReference type="PROSITE" id="PS51714"/>
    </source>
</evidence>
<evidence type="ECO:0000256" key="2">
    <source>
        <dbReference type="ARBA" id="ARBA00022517"/>
    </source>
</evidence>
<gene>
    <name evidence="13" type="ORF">Pmar_PMAR012648</name>
</gene>
<sequence length="1084" mass="122711">MDGGGSQTAAKAHRKPTSGGKAKKKREKTNVERHNPKAFTFSGGIHSVQRRVQRGLDVKAKREKIEKMDKRPEGVEAPPYVVVVQGPPGCGKTTLIRSLVKHYTKTTLGATIEGPITVVSGRNRRLTFIECPANDMRAMIDLAKVADLVLLMVDAVRGFEMETFEFINIMQVHGFPRILGILTHLDGFKESKSIRKMKKRYKARFWAELYDGAKMFYLSGIQYSGTRYNKTEVTNLARFIAIQKFAPLSWRQNHSYLVAHRWEDQTLVPDSDTRTLALYGYVSGSRLRTEGQAFHIAGVGDFPAASATVALDPCPPPTNQNPKMKGLALRTLSDKQRNLYAPYCEHQHITVDSEAMYINTREAEESFTRKEEEEDESTDDEEAGEGMSSDDDDEEEEEMDPSEAVKMVRELQDVKLDPNDRDAPLPLVAGGAAVPPTRRLAEEEDEEEDDEDGPVEDDEEDEEEEEGYVNPFLEVSDKLDAVARGFQSVEEDDDTEGSSAAAFTSAQWDAYVYGESSGLPHEKKVKAPEEEGKVQLFDDDDDEEEDEQYGEVDDDTDTARPKETFVVEEEGELESEAYIRQLRCRRFFVAKNITKELEGEMKGGSTSADGAIDVEAERQANAEAKEKAAMEEHKGDDDEEEDEVVVVVVVSPVSSVSMCIRAQDTARLRGVVASKSELDEVRDFSADDGTLAIGTYAKLVFENVPAESVEALKDRKWPLILGSLLPSEMKMGFIQMRVKRHRWHPKILKTRDVLLFSVGWRRFQGLPIYALEDRNHSRVRMLKYTPEHMHCLATVYGPSIAPNTGVLAIRNWKAVPSYRVALTGQVMESAEKFDIVKKLKMVGEPTKVFKNTAFIKGMFNSDLEVAKCIGAKIQTVSGIRGEIKKAHKSGGDFRAGFEDKIKMSDLVMLKAWVNVPLPKFYNLMLDVPEWRRMRTIAELRRATSMPIPNKLDSSYGQGKQERVDRKSTPLNIPDSLKKQLPFKSKAKVQEAKERTKLDKKAAVVRSKEDKEVASLLQRLYTIRQQRTKQRREANERRWAKKKAAQHEVEVIREDNAKENRKKRYVKEGMRQEQQKKRMRLDRAD</sequence>
<feature type="domain" description="Bms1-type G" evidence="12">
    <location>
        <begin position="77"/>
        <end position="246"/>
    </location>
</feature>
<dbReference type="PANTHER" id="PTHR12858">
    <property type="entry name" value="RIBOSOME BIOGENESIS PROTEIN"/>
    <property type="match status" value="1"/>
</dbReference>
<dbReference type="Pfam" id="PF04950">
    <property type="entry name" value="RIBIOP_C"/>
    <property type="match status" value="1"/>
</dbReference>
<evidence type="ECO:0000256" key="10">
    <source>
        <dbReference type="ARBA" id="ARBA00061391"/>
    </source>
</evidence>
<dbReference type="AlphaFoldDB" id="C5K7X8"/>
<evidence type="ECO:0000256" key="1">
    <source>
        <dbReference type="ARBA" id="ARBA00004604"/>
    </source>
</evidence>
<dbReference type="OMA" id="KLHVPMV"/>
<feature type="region of interest" description="Disordered" evidence="11">
    <location>
        <begin position="518"/>
        <end position="560"/>
    </location>
</feature>
<keyword evidence="2" id="KW-0690">Ribosome biogenesis</keyword>
<dbReference type="GO" id="GO:0005524">
    <property type="term" value="F:ATP binding"/>
    <property type="evidence" value="ECO:0007669"/>
    <property type="project" value="UniProtKB-KW"/>
</dbReference>
<dbReference type="OrthoDB" id="10260897at2759"/>
<dbReference type="SUPFAM" id="SSF52540">
    <property type="entry name" value="P-loop containing nucleoside triphosphate hydrolases"/>
    <property type="match status" value="1"/>
</dbReference>
<feature type="compositionally biased region" description="Acidic residues" evidence="11">
    <location>
        <begin position="442"/>
        <end position="467"/>
    </location>
</feature>
<dbReference type="GO" id="GO:0000479">
    <property type="term" value="P:endonucleolytic cleavage of tricistronic rRNA transcript (SSU-rRNA, 5.8S rRNA, LSU-rRNA)"/>
    <property type="evidence" value="ECO:0007669"/>
    <property type="project" value="TreeGrafter"/>
</dbReference>
<evidence type="ECO:0000256" key="3">
    <source>
        <dbReference type="ARBA" id="ARBA00022553"/>
    </source>
</evidence>
<keyword evidence="6" id="KW-0067">ATP-binding</keyword>
<proteinExistence type="inferred from homology"/>
<feature type="compositionally biased region" description="Acidic residues" evidence="11">
    <location>
        <begin position="537"/>
        <end position="556"/>
    </location>
</feature>
<comment type="subcellular location">
    <subcellularLocation>
        <location evidence="1">Nucleus</location>
        <location evidence="1">Nucleolus</location>
    </subcellularLocation>
</comment>
<name>C5K7X8_PERM5</name>
<feature type="region of interest" description="Disordered" evidence="11">
    <location>
        <begin position="1027"/>
        <end position="1084"/>
    </location>
</feature>
<evidence type="ECO:0000256" key="11">
    <source>
        <dbReference type="SAM" id="MobiDB-lite"/>
    </source>
</evidence>
<dbReference type="PROSITE" id="PS51714">
    <property type="entry name" value="G_BMS1"/>
    <property type="match status" value="1"/>
</dbReference>
<feature type="region of interest" description="Disordered" evidence="11">
    <location>
        <begin position="1"/>
        <end position="46"/>
    </location>
</feature>
<dbReference type="CDD" id="cd01882">
    <property type="entry name" value="BMS1"/>
    <property type="match status" value="1"/>
</dbReference>
<dbReference type="GO" id="GO:0005525">
    <property type="term" value="F:GTP binding"/>
    <property type="evidence" value="ECO:0007669"/>
    <property type="project" value="UniProtKB-KW"/>
</dbReference>
<dbReference type="GO" id="GO:0000462">
    <property type="term" value="P:maturation of SSU-rRNA from tricistronic rRNA transcript (SSU-rRNA, 5.8S rRNA, LSU-rRNA)"/>
    <property type="evidence" value="ECO:0007669"/>
    <property type="project" value="TreeGrafter"/>
</dbReference>
<dbReference type="InterPro" id="IPR030387">
    <property type="entry name" value="G_Bms1/Tsr1_dom"/>
</dbReference>
<dbReference type="GO" id="GO:0032040">
    <property type="term" value="C:small-subunit processome"/>
    <property type="evidence" value="ECO:0007669"/>
    <property type="project" value="UniProtKB-ARBA"/>
</dbReference>
<dbReference type="FunCoup" id="C5K7X8">
    <property type="interactions" value="963"/>
</dbReference>
<reference evidence="13 14" key="1">
    <citation type="submission" date="2008-07" db="EMBL/GenBank/DDBJ databases">
        <authorList>
            <person name="El-Sayed N."/>
            <person name="Caler E."/>
            <person name="Inman J."/>
            <person name="Amedeo P."/>
            <person name="Hass B."/>
            <person name="Wortman J."/>
        </authorList>
    </citation>
    <scope>NUCLEOTIDE SEQUENCE [LARGE SCALE GENOMIC DNA]</scope>
    <source>
        <strain evidence="14">ATCC 50983 / TXsc</strain>
    </source>
</reference>
<evidence type="ECO:0000256" key="8">
    <source>
        <dbReference type="ARBA" id="ARBA00023242"/>
    </source>
</evidence>
<dbReference type="PANTHER" id="PTHR12858:SF2">
    <property type="entry name" value="RIBOSOME BIOGENESIS PROTEIN BMS1 HOMOLOG"/>
    <property type="match status" value="1"/>
</dbReference>
<keyword evidence="4" id="KW-0547">Nucleotide-binding</keyword>
<dbReference type="InterPro" id="IPR037875">
    <property type="entry name" value="Bms1_N"/>
</dbReference>
<organism evidence="14">
    <name type="scientific">Perkinsus marinus (strain ATCC 50983 / TXsc)</name>
    <dbReference type="NCBI Taxonomy" id="423536"/>
    <lineage>
        <taxon>Eukaryota</taxon>
        <taxon>Sar</taxon>
        <taxon>Alveolata</taxon>
        <taxon>Perkinsozoa</taxon>
        <taxon>Perkinsea</taxon>
        <taxon>Perkinsida</taxon>
        <taxon>Perkinsidae</taxon>
        <taxon>Perkinsus</taxon>
    </lineage>
</organism>
<dbReference type="Pfam" id="PF08142">
    <property type="entry name" value="AARP2CN"/>
    <property type="match status" value="1"/>
</dbReference>
<dbReference type="Gene3D" id="3.40.50.300">
    <property type="entry name" value="P-loop containing nucleotide triphosphate hydrolases"/>
    <property type="match status" value="1"/>
</dbReference>
<dbReference type="SMART" id="SM00785">
    <property type="entry name" value="AARP2CN"/>
    <property type="match status" value="1"/>
</dbReference>